<dbReference type="Proteomes" id="UP000758652">
    <property type="component" value="Unassembled WGS sequence"/>
</dbReference>
<feature type="domain" description="HTH marR-type" evidence="1">
    <location>
        <begin position="1"/>
        <end position="119"/>
    </location>
</feature>
<dbReference type="InterPro" id="IPR000835">
    <property type="entry name" value="HTH_MarR-typ"/>
</dbReference>
<dbReference type="CDD" id="cd00090">
    <property type="entry name" value="HTH_ARSR"/>
    <property type="match status" value="1"/>
</dbReference>
<dbReference type="PANTHER" id="PTHR33164">
    <property type="entry name" value="TRANSCRIPTIONAL REGULATOR, MARR FAMILY"/>
    <property type="match status" value="1"/>
</dbReference>
<protein>
    <submittedName>
        <fullName evidence="2">MarR family transcriptional regulator</fullName>
    </submittedName>
</protein>
<dbReference type="EMBL" id="JADCKL010000003">
    <property type="protein sequence ID" value="MBE5062832.1"/>
    <property type="molecule type" value="Genomic_DNA"/>
</dbReference>
<dbReference type="InterPro" id="IPR039422">
    <property type="entry name" value="MarR/SlyA-like"/>
</dbReference>
<dbReference type="InterPro" id="IPR011991">
    <property type="entry name" value="ArsR-like_HTH"/>
</dbReference>
<dbReference type="PANTHER" id="PTHR33164:SF57">
    <property type="entry name" value="MARR-FAMILY TRANSCRIPTIONAL REGULATOR"/>
    <property type="match status" value="1"/>
</dbReference>
<accession>A0ABR9RIP2</accession>
<dbReference type="Gene3D" id="1.10.10.10">
    <property type="entry name" value="Winged helix-like DNA-binding domain superfamily/Winged helix DNA-binding domain"/>
    <property type="match status" value="1"/>
</dbReference>
<dbReference type="InterPro" id="IPR036390">
    <property type="entry name" value="WH_DNA-bd_sf"/>
</dbReference>
<proteinExistence type="predicted"/>
<dbReference type="PROSITE" id="PS50995">
    <property type="entry name" value="HTH_MARR_2"/>
    <property type="match status" value="1"/>
</dbReference>
<gene>
    <name evidence="2" type="ORF">INF30_06100</name>
</gene>
<evidence type="ECO:0000313" key="3">
    <source>
        <dbReference type="Proteomes" id="UP000758652"/>
    </source>
</evidence>
<dbReference type="InterPro" id="IPR036388">
    <property type="entry name" value="WH-like_DNA-bd_sf"/>
</dbReference>
<dbReference type="Pfam" id="PF01047">
    <property type="entry name" value="MarR"/>
    <property type="match status" value="1"/>
</dbReference>
<organism evidence="2 3">
    <name type="scientific">Claveliimonas monacensis</name>
    <dbReference type="NCBI Taxonomy" id="2779351"/>
    <lineage>
        <taxon>Bacteria</taxon>
        <taxon>Bacillati</taxon>
        <taxon>Bacillota</taxon>
        <taxon>Clostridia</taxon>
        <taxon>Lachnospirales</taxon>
        <taxon>Lachnospiraceae</taxon>
        <taxon>Claveliimonas</taxon>
    </lineage>
</organism>
<keyword evidence="3" id="KW-1185">Reference proteome</keyword>
<dbReference type="SUPFAM" id="SSF46785">
    <property type="entry name" value="Winged helix' DNA-binding domain"/>
    <property type="match status" value="1"/>
</dbReference>
<dbReference type="PRINTS" id="PR00598">
    <property type="entry name" value="HTHMARR"/>
</dbReference>
<reference evidence="2 3" key="1">
    <citation type="submission" date="2020-10" db="EMBL/GenBank/DDBJ databases">
        <title>ChiBAC.</title>
        <authorList>
            <person name="Zenner C."/>
            <person name="Hitch T.C.A."/>
            <person name="Clavel T."/>
        </authorList>
    </citation>
    <scope>NUCLEOTIDE SEQUENCE [LARGE SCALE GENOMIC DNA]</scope>
    <source>
        <strain evidence="2 3">DSM 108991</strain>
    </source>
</reference>
<evidence type="ECO:0000313" key="2">
    <source>
        <dbReference type="EMBL" id="MBE5062832.1"/>
    </source>
</evidence>
<evidence type="ECO:0000259" key="1">
    <source>
        <dbReference type="PROSITE" id="PS50995"/>
    </source>
</evidence>
<dbReference type="RefSeq" id="WP_226394569.1">
    <property type="nucleotide sequence ID" value="NZ_JADCKL010000003.1"/>
</dbReference>
<name>A0ABR9RIP2_9FIRM</name>
<dbReference type="SMART" id="SM00347">
    <property type="entry name" value="HTH_MARR"/>
    <property type="match status" value="1"/>
</dbReference>
<comment type="caution">
    <text evidence="2">The sequence shown here is derived from an EMBL/GenBank/DDBJ whole genome shotgun (WGS) entry which is preliminary data.</text>
</comment>
<sequence length="145" mass="17126">MKYQTISLVERFDMNLGQAAILFILSRYGNLTQRQLSGRAGITPPSMTVALRKMEEKGLVKKEPDPDDQRKTRIHLTDTGRSRIEDLKQLFRKTEAVMLQDFREEEKLLLRRFLMQIEDNIMDSKEMKDIDLSEIMCRLHPEKHF</sequence>